<comment type="caution">
    <text evidence="1">The sequence shown here is derived from an EMBL/GenBank/DDBJ whole genome shotgun (WGS) entry which is preliminary data.</text>
</comment>
<accession>A0AAV5LYU1</accession>
<gene>
    <name evidence="1" type="ORF">SLEP1_g49770</name>
</gene>
<keyword evidence="2" id="KW-1185">Reference proteome</keyword>
<organism evidence="1 2">
    <name type="scientific">Rubroshorea leprosula</name>
    <dbReference type="NCBI Taxonomy" id="152421"/>
    <lineage>
        <taxon>Eukaryota</taxon>
        <taxon>Viridiplantae</taxon>
        <taxon>Streptophyta</taxon>
        <taxon>Embryophyta</taxon>
        <taxon>Tracheophyta</taxon>
        <taxon>Spermatophyta</taxon>
        <taxon>Magnoliopsida</taxon>
        <taxon>eudicotyledons</taxon>
        <taxon>Gunneridae</taxon>
        <taxon>Pentapetalae</taxon>
        <taxon>rosids</taxon>
        <taxon>malvids</taxon>
        <taxon>Malvales</taxon>
        <taxon>Dipterocarpaceae</taxon>
        <taxon>Rubroshorea</taxon>
    </lineage>
</organism>
<protein>
    <submittedName>
        <fullName evidence="1">Uncharacterized protein</fullName>
    </submittedName>
</protein>
<name>A0AAV5LYU1_9ROSI</name>
<sequence>MYFFRFVYSLILSYHGYSHPDFGVKSRKAGTALV</sequence>
<dbReference type="Proteomes" id="UP001054252">
    <property type="component" value="Unassembled WGS sequence"/>
</dbReference>
<reference evidence="1 2" key="1">
    <citation type="journal article" date="2021" name="Commun. Biol.">
        <title>The genome of Shorea leprosula (Dipterocarpaceae) highlights the ecological relevance of drought in aseasonal tropical rainforests.</title>
        <authorList>
            <person name="Ng K.K.S."/>
            <person name="Kobayashi M.J."/>
            <person name="Fawcett J.A."/>
            <person name="Hatakeyama M."/>
            <person name="Paape T."/>
            <person name="Ng C.H."/>
            <person name="Ang C.C."/>
            <person name="Tnah L.H."/>
            <person name="Lee C.T."/>
            <person name="Nishiyama T."/>
            <person name="Sese J."/>
            <person name="O'Brien M.J."/>
            <person name="Copetti D."/>
            <person name="Mohd Noor M.I."/>
            <person name="Ong R.C."/>
            <person name="Putra M."/>
            <person name="Sireger I.Z."/>
            <person name="Indrioko S."/>
            <person name="Kosugi Y."/>
            <person name="Izuno A."/>
            <person name="Isagi Y."/>
            <person name="Lee S.L."/>
            <person name="Shimizu K.K."/>
        </authorList>
    </citation>
    <scope>NUCLEOTIDE SEQUENCE [LARGE SCALE GENOMIC DNA]</scope>
    <source>
        <strain evidence="1">214</strain>
    </source>
</reference>
<dbReference type="AlphaFoldDB" id="A0AAV5LYU1"/>
<evidence type="ECO:0000313" key="1">
    <source>
        <dbReference type="EMBL" id="GKV42358.1"/>
    </source>
</evidence>
<dbReference type="EMBL" id="BPVZ01000158">
    <property type="protein sequence ID" value="GKV42358.1"/>
    <property type="molecule type" value="Genomic_DNA"/>
</dbReference>
<proteinExistence type="predicted"/>
<evidence type="ECO:0000313" key="2">
    <source>
        <dbReference type="Proteomes" id="UP001054252"/>
    </source>
</evidence>